<dbReference type="Pfam" id="PF13324">
    <property type="entry name" value="GCIP_N"/>
    <property type="match status" value="1"/>
</dbReference>
<sequence>MKQQNTETPLEPSASAPALAVLHKDLFSLLTLIYAATTKLTLSLRAEEPAYRAALGPLQDLTTNISAIATCATLFDAHGLTLASDVKQVVREVCIALSALGHTLLVDGEDHLVHTGMVHELVDKAKRDLPADNRAAVKKRWASDRGMLEDSLQDVTSMIEDNDAEDEFDEFDDELDDLGLGSSKKMSEVELARTKKIQPLIRFTTLLHKRVQLDILAKPSLEPTSSVILDSLPPHSHAILVALEDIVATLYAPQDPSAIASAISPLAKSIEELRSALSPMLPPALSATEVASGGASTEARGPQKDVRKWFTTCFDQIDRLSHNLRDALVQESSNST</sequence>
<dbReference type="PANTHER" id="PTHR15492:SF1">
    <property type="entry name" value="CYCLIN-D1-BINDING PROTEIN 1"/>
    <property type="match status" value="1"/>
</dbReference>
<gene>
    <name evidence="9" type="ORF">EVJ58_g3656</name>
</gene>
<comment type="caution">
    <text evidence="9">The sequence shown here is derived from an EMBL/GenBank/DDBJ whole genome shotgun (WGS) entry which is preliminary data.</text>
</comment>
<dbReference type="AlphaFoldDB" id="A0A4Y9YLD8"/>
<organism evidence="9 10">
    <name type="scientific">Rhodofomes roseus</name>
    <dbReference type="NCBI Taxonomy" id="34475"/>
    <lineage>
        <taxon>Eukaryota</taxon>
        <taxon>Fungi</taxon>
        <taxon>Dikarya</taxon>
        <taxon>Basidiomycota</taxon>
        <taxon>Agaricomycotina</taxon>
        <taxon>Agaricomycetes</taxon>
        <taxon>Polyporales</taxon>
        <taxon>Rhodofomes</taxon>
    </lineage>
</organism>
<dbReference type="Pfam" id="PF20936">
    <property type="entry name" value="GCIP_C"/>
    <property type="match status" value="1"/>
</dbReference>
<keyword evidence="4" id="KW-0963">Cytoplasm</keyword>
<comment type="similarity">
    <text evidence="3">Belongs to the CCNDBP1 family.</text>
</comment>
<evidence type="ECO:0000256" key="2">
    <source>
        <dbReference type="ARBA" id="ARBA00004496"/>
    </source>
</evidence>
<name>A0A4Y9YLD8_9APHY</name>
<feature type="domain" description="Cyclin-D1-binding protein 1-like N-terminal" evidence="7">
    <location>
        <begin position="27"/>
        <end position="161"/>
    </location>
</feature>
<feature type="domain" description="Cyclin-D1-binding protein 1-like C-terminal" evidence="8">
    <location>
        <begin position="172"/>
        <end position="274"/>
    </location>
</feature>
<evidence type="ECO:0000256" key="5">
    <source>
        <dbReference type="ARBA" id="ARBA00023242"/>
    </source>
</evidence>
<dbReference type="PANTHER" id="PTHR15492">
    <property type="entry name" value="CYCLIN D1-BINDING PROTEIN 1"/>
    <property type="match status" value="1"/>
</dbReference>
<protein>
    <submittedName>
        <fullName evidence="9">Uncharacterized protein</fullName>
    </submittedName>
</protein>
<dbReference type="InterPro" id="IPR049318">
    <property type="entry name" value="GCIP_C"/>
</dbReference>
<evidence type="ECO:0000256" key="1">
    <source>
        <dbReference type="ARBA" id="ARBA00004123"/>
    </source>
</evidence>
<evidence type="ECO:0000313" key="10">
    <source>
        <dbReference type="Proteomes" id="UP000298390"/>
    </source>
</evidence>
<dbReference type="STRING" id="34475.A0A4Y9YLD8"/>
<proteinExistence type="inferred from homology"/>
<evidence type="ECO:0000259" key="7">
    <source>
        <dbReference type="Pfam" id="PF13324"/>
    </source>
</evidence>
<dbReference type="InterPro" id="IPR049317">
    <property type="entry name" value="GCIP-like_N"/>
</dbReference>
<dbReference type="EMBL" id="SEKV01000154">
    <property type="protein sequence ID" value="TFY62770.1"/>
    <property type="molecule type" value="Genomic_DNA"/>
</dbReference>
<comment type="subcellular location">
    <subcellularLocation>
        <location evidence="2">Cytoplasm</location>
    </subcellularLocation>
    <subcellularLocation>
        <location evidence="1">Nucleus</location>
    </subcellularLocation>
</comment>
<dbReference type="Gene3D" id="1.20.1410.10">
    <property type="entry name" value="I/LWEQ domain"/>
    <property type="match status" value="1"/>
</dbReference>
<evidence type="ECO:0000256" key="6">
    <source>
        <dbReference type="ARBA" id="ARBA00023306"/>
    </source>
</evidence>
<accession>A0A4Y9YLD8</accession>
<keyword evidence="6" id="KW-0131">Cell cycle</keyword>
<evidence type="ECO:0000259" key="8">
    <source>
        <dbReference type="Pfam" id="PF20936"/>
    </source>
</evidence>
<evidence type="ECO:0000313" key="9">
    <source>
        <dbReference type="EMBL" id="TFY62770.1"/>
    </source>
</evidence>
<dbReference type="GO" id="GO:0005634">
    <property type="term" value="C:nucleus"/>
    <property type="evidence" value="ECO:0007669"/>
    <property type="project" value="UniProtKB-SubCell"/>
</dbReference>
<evidence type="ECO:0000256" key="3">
    <source>
        <dbReference type="ARBA" id="ARBA00008940"/>
    </source>
</evidence>
<evidence type="ECO:0000256" key="4">
    <source>
        <dbReference type="ARBA" id="ARBA00022490"/>
    </source>
</evidence>
<dbReference type="Proteomes" id="UP000298390">
    <property type="component" value="Unassembled WGS sequence"/>
</dbReference>
<reference evidence="9 10" key="1">
    <citation type="submission" date="2019-01" db="EMBL/GenBank/DDBJ databases">
        <title>Genome sequencing of the rare red list fungi Fomitopsis rosea.</title>
        <authorList>
            <person name="Buettner E."/>
            <person name="Kellner H."/>
        </authorList>
    </citation>
    <scope>NUCLEOTIDE SEQUENCE [LARGE SCALE GENOMIC DNA]</scope>
    <source>
        <strain evidence="9 10">DSM 105464</strain>
    </source>
</reference>
<dbReference type="InterPro" id="IPR026907">
    <property type="entry name" value="GCIP-like"/>
</dbReference>
<dbReference type="GO" id="GO:0005737">
    <property type="term" value="C:cytoplasm"/>
    <property type="evidence" value="ECO:0007669"/>
    <property type="project" value="UniProtKB-SubCell"/>
</dbReference>
<keyword evidence="5" id="KW-0539">Nucleus</keyword>